<feature type="chain" id="PRO_5045204356" description="Lipoprotein" evidence="1">
    <location>
        <begin position="19"/>
        <end position="187"/>
    </location>
</feature>
<gene>
    <name evidence="2" type="ORF">I2I05_14015</name>
</gene>
<protein>
    <recommendedName>
        <fullName evidence="4">Lipoprotein</fullName>
    </recommendedName>
</protein>
<comment type="caution">
    <text evidence="2">The sequence shown here is derived from an EMBL/GenBank/DDBJ whole genome shotgun (WGS) entry which is preliminary data.</text>
</comment>
<evidence type="ECO:0000313" key="2">
    <source>
        <dbReference type="EMBL" id="MBF9238517.1"/>
    </source>
</evidence>
<dbReference type="RefSeq" id="WP_196282895.1">
    <property type="nucleotide sequence ID" value="NZ_JADQDQ010000006.1"/>
</dbReference>
<evidence type="ECO:0008006" key="4">
    <source>
        <dbReference type="Google" id="ProtNLM"/>
    </source>
</evidence>
<proteinExistence type="predicted"/>
<reference evidence="2 3" key="1">
    <citation type="submission" date="2020-11" db="EMBL/GenBank/DDBJ databases">
        <authorList>
            <person name="Kim M.K."/>
        </authorList>
    </citation>
    <scope>NUCLEOTIDE SEQUENCE [LARGE SCALE GENOMIC DNA]</scope>
    <source>
        <strain evidence="2 3">BT683</strain>
    </source>
</reference>
<organism evidence="2 3">
    <name type="scientific">Hymenobacter jeongseonensis</name>
    <dbReference type="NCBI Taxonomy" id="2791027"/>
    <lineage>
        <taxon>Bacteria</taxon>
        <taxon>Pseudomonadati</taxon>
        <taxon>Bacteroidota</taxon>
        <taxon>Cytophagia</taxon>
        <taxon>Cytophagales</taxon>
        <taxon>Hymenobacteraceae</taxon>
        <taxon>Hymenobacter</taxon>
    </lineage>
</organism>
<accession>A0ABS0IJG1</accession>
<evidence type="ECO:0000256" key="1">
    <source>
        <dbReference type="SAM" id="SignalP"/>
    </source>
</evidence>
<evidence type="ECO:0000313" key="3">
    <source>
        <dbReference type="Proteomes" id="UP000597617"/>
    </source>
</evidence>
<dbReference type="EMBL" id="JADQDQ010000006">
    <property type="protein sequence ID" value="MBF9238517.1"/>
    <property type="molecule type" value="Genomic_DNA"/>
</dbReference>
<keyword evidence="3" id="KW-1185">Reference proteome</keyword>
<name>A0ABS0IJG1_9BACT</name>
<dbReference type="PROSITE" id="PS51257">
    <property type="entry name" value="PROKAR_LIPOPROTEIN"/>
    <property type="match status" value="1"/>
</dbReference>
<feature type="signal peptide" evidence="1">
    <location>
        <begin position="1"/>
        <end position="18"/>
    </location>
</feature>
<dbReference type="Proteomes" id="UP000597617">
    <property type="component" value="Unassembled WGS sequence"/>
</dbReference>
<sequence length="187" mass="21365">MKKAVIFWLLGPAFSACTASNQIATKTRIHQEEFSAETNFATQGPLEAKWAQTTFQKHYEYKPAVRFQGTVQARVARQEQVFRYGADTLSAFDVDDRFLSLFADGILYPTVHPEYYLNRVSTLKELAEATKSPKHRLFTMYVWNRLTVNPTLYVFELTNDQARLETNLTSFLQGAVLTFIHEVGGVI</sequence>
<keyword evidence="1" id="KW-0732">Signal</keyword>